<reference evidence="1" key="1">
    <citation type="submission" date="2020-11" db="EMBL/GenBank/DDBJ databases">
        <authorList>
            <person name="Tran Van P."/>
        </authorList>
    </citation>
    <scope>NUCLEOTIDE SEQUENCE</scope>
</reference>
<accession>A0A7R9HSH0</accession>
<dbReference type="AlphaFoldDB" id="A0A7R9HSH0"/>
<proteinExistence type="predicted"/>
<dbReference type="EMBL" id="OB796523">
    <property type="protein sequence ID" value="CAD7433526.1"/>
    <property type="molecule type" value="Genomic_DNA"/>
</dbReference>
<protein>
    <submittedName>
        <fullName evidence="1">Uncharacterized protein</fullName>
    </submittedName>
</protein>
<gene>
    <name evidence="1" type="ORF">TMSB3V08_LOCUS10197</name>
</gene>
<name>A0A7R9HSH0_9NEOP</name>
<evidence type="ECO:0000313" key="1">
    <source>
        <dbReference type="EMBL" id="CAD7433526.1"/>
    </source>
</evidence>
<organism evidence="1">
    <name type="scientific">Timema monikensis</name>
    <dbReference type="NCBI Taxonomy" id="170555"/>
    <lineage>
        <taxon>Eukaryota</taxon>
        <taxon>Metazoa</taxon>
        <taxon>Ecdysozoa</taxon>
        <taxon>Arthropoda</taxon>
        <taxon>Hexapoda</taxon>
        <taxon>Insecta</taxon>
        <taxon>Pterygota</taxon>
        <taxon>Neoptera</taxon>
        <taxon>Polyneoptera</taxon>
        <taxon>Phasmatodea</taxon>
        <taxon>Timematodea</taxon>
        <taxon>Timematoidea</taxon>
        <taxon>Timematidae</taxon>
        <taxon>Timema</taxon>
    </lineage>
</organism>
<sequence>MVGWSLGNVDSILKSSHFALRFRKQGFLSECTERDRRSIIETALEFYMFRHINGAIIRTKSKKNICNSKRQWPYRGLPSLGENWGSVPHVPASRVSDQTQNSKRVLPEGGAIPVSKAGCTRVEKVVEVSRARYHDYQFALCKQCVCVITTRIFSQSRGLKQDTPSSSGRAAPLLAEPRFGAGPQPYRSLFKSMRSPKQVILLRRLKESQFRDDVCFLEPINCPLSFVLMDGWFSAFYFYLFTYPRMWAGGLKESAHASSFHKMLVLRHFFPLPREVTKPQMGDDICSVAHGAGVSDGRTLSGTEMRQFAEVLGTSVRREDRKPSWKTNSNAPSLYSNLINDFPDHSSACSFKTLPLGFRVVVDFSRLGSSFLRAPPGSTTRRKKRLPASVAKWYIVLDRTADDWEIGARISVGSAKWARVHRFQSRLVFFGGGEEV</sequence>